<dbReference type="Proteomes" id="UP001589844">
    <property type="component" value="Unassembled WGS sequence"/>
</dbReference>
<sequence length="388" mass="42547">MNNTKQRIRIGMVGGGQGAFIGNVHRIAMRISDRYSLEAACFSSDPQRAAASAQELGVPAERGYPDYQTMARIEAARQDGIRAVVIVTPNHLHFPIAKCFLEYGIHVICDKPLTMTGAETAELIALSQRMDKHLFVTYNYTGYPMIREARERVRRGDLGEIRIIQVEYSQDWLATALEQSGQKQASWRTDPKQAGAAGCLGDIGVHAFNLAHFVSGMTPTKIAADLHSFVPGRVLDDHAQVLMRYANGARGTLLSSQVAVGKENHLRLQIFGDKGALDWCQEHPNQLSFSTLDGATQILSRARHQISQASRDVSLIPAGHPEGYLEAFSVLYKEFAHILAMPFGAYAEGNSATAHSAMPAYSDLCFIEACIASSTKDTVWTELKANLP</sequence>
<reference evidence="3 4" key="1">
    <citation type="submission" date="2024-09" db="EMBL/GenBank/DDBJ databases">
        <authorList>
            <person name="Sun Q."/>
            <person name="Mori K."/>
        </authorList>
    </citation>
    <scope>NUCLEOTIDE SEQUENCE [LARGE SCALE GENOMIC DNA]</scope>
    <source>
        <strain evidence="3 4">CCM 8677</strain>
    </source>
</reference>
<name>A0ABV6I9W5_9BURK</name>
<comment type="caution">
    <text evidence="3">The sequence shown here is derived from an EMBL/GenBank/DDBJ whole genome shotgun (WGS) entry which is preliminary data.</text>
</comment>
<evidence type="ECO:0000313" key="4">
    <source>
        <dbReference type="Proteomes" id="UP001589844"/>
    </source>
</evidence>
<dbReference type="PANTHER" id="PTHR43708:SF3">
    <property type="entry name" value="OXIDOREDUCTASE"/>
    <property type="match status" value="1"/>
</dbReference>
<dbReference type="SUPFAM" id="SSF55347">
    <property type="entry name" value="Glyceraldehyde-3-phosphate dehydrogenase-like, C-terminal domain"/>
    <property type="match status" value="1"/>
</dbReference>
<dbReference type="RefSeq" id="WP_390209743.1">
    <property type="nucleotide sequence ID" value="NZ_JBHLXJ010000002.1"/>
</dbReference>
<accession>A0ABV6I9W5</accession>
<gene>
    <name evidence="3" type="ORF">ACFFJH_02275</name>
</gene>
<dbReference type="Pfam" id="PF22725">
    <property type="entry name" value="GFO_IDH_MocA_C3"/>
    <property type="match status" value="1"/>
</dbReference>
<dbReference type="InterPro" id="IPR000683">
    <property type="entry name" value="Gfo/Idh/MocA-like_OxRdtase_N"/>
</dbReference>
<dbReference type="Gene3D" id="3.40.50.720">
    <property type="entry name" value="NAD(P)-binding Rossmann-like Domain"/>
    <property type="match status" value="1"/>
</dbReference>
<keyword evidence="4" id="KW-1185">Reference proteome</keyword>
<feature type="domain" description="GFO/IDH/MocA-like oxidoreductase" evidence="2">
    <location>
        <begin position="146"/>
        <end position="277"/>
    </location>
</feature>
<dbReference type="InterPro" id="IPR036291">
    <property type="entry name" value="NAD(P)-bd_dom_sf"/>
</dbReference>
<evidence type="ECO:0000259" key="1">
    <source>
        <dbReference type="Pfam" id="PF01408"/>
    </source>
</evidence>
<dbReference type="SUPFAM" id="SSF51735">
    <property type="entry name" value="NAD(P)-binding Rossmann-fold domains"/>
    <property type="match status" value="1"/>
</dbReference>
<dbReference type="EMBL" id="JBHLXJ010000002">
    <property type="protein sequence ID" value="MFC0348619.1"/>
    <property type="molecule type" value="Genomic_DNA"/>
</dbReference>
<proteinExistence type="predicted"/>
<dbReference type="PANTHER" id="PTHR43708">
    <property type="entry name" value="CONSERVED EXPRESSED OXIDOREDUCTASE (EUROFUNG)"/>
    <property type="match status" value="1"/>
</dbReference>
<protein>
    <submittedName>
        <fullName evidence="3">Gfo/Idh/MocA family protein</fullName>
    </submittedName>
</protein>
<evidence type="ECO:0000313" key="3">
    <source>
        <dbReference type="EMBL" id="MFC0348619.1"/>
    </source>
</evidence>
<feature type="domain" description="Gfo/Idh/MocA-like oxidoreductase N-terminal" evidence="1">
    <location>
        <begin position="8"/>
        <end position="138"/>
    </location>
</feature>
<dbReference type="InterPro" id="IPR051317">
    <property type="entry name" value="Gfo/Idh/MocA_oxidoreduct"/>
</dbReference>
<dbReference type="Pfam" id="PF01408">
    <property type="entry name" value="GFO_IDH_MocA"/>
    <property type="match status" value="1"/>
</dbReference>
<dbReference type="InterPro" id="IPR055170">
    <property type="entry name" value="GFO_IDH_MocA-like_dom"/>
</dbReference>
<dbReference type="Gene3D" id="3.30.360.10">
    <property type="entry name" value="Dihydrodipicolinate Reductase, domain 2"/>
    <property type="match status" value="1"/>
</dbReference>
<organism evidence="3 4">
    <name type="scientific">Undibacterium danionis</name>
    <dbReference type="NCBI Taxonomy" id="1812100"/>
    <lineage>
        <taxon>Bacteria</taxon>
        <taxon>Pseudomonadati</taxon>
        <taxon>Pseudomonadota</taxon>
        <taxon>Betaproteobacteria</taxon>
        <taxon>Burkholderiales</taxon>
        <taxon>Oxalobacteraceae</taxon>
        <taxon>Undibacterium</taxon>
    </lineage>
</organism>
<evidence type="ECO:0000259" key="2">
    <source>
        <dbReference type="Pfam" id="PF22725"/>
    </source>
</evidence>